<sequence>MRLQQPLFNQYRIKINLKIICFQDLHISKLYIVLYLTIDTSVHFNKQITIRTLNNC</sequence>
<evidence type="ECO:0000313" key="2">
    <source>
        <dbReference type="Proteomes" id="UP001258315"/>
    </source>
</evidence>
<protein>
    <submittedName>
        <fullName evidence="1">Uncharacterized protein</fullName>
    </submittedName>
</protein>
<dbReference type="Proteomes" id="UP001258315">
    <property type="component" value="Unassembled WGS sequence"/>
</dbReference>
<reference evidence="2" key="1">
    <citation type="submission" date="2023-07" db="EMBL/GenBank/DDBJ databases">
        <title>Functional and genomic diversity of the sorghum phyllosphere microbiome.</title>
        <authorList>
            <person name="Shade A."/>
        </authorList>
    </citation>
    <scope>NUCLEOTIDE SEQUENCE [LARGE SCALE GENOMIC DNA]</scope>
    <source>
        <strain evidence="2">SORGH_AS_0422</strain>
    </source>
</reference>
<dbReference type="EMBL" id="JAVLVU010000001">
    <property type="protein sequence ID" value="MDT3403912.1"/>
    <property type="molecule type" value="Genomic_DNA"/>
</dbReference>
<evidence type="ECO:0000313" key="1">
    <source>
        <dbReference type="EMBL" id="MDT3403912.1"/>
    </source>
</evidence>
<name>A0ABU3GY34_9SPHI</name>
<proteinExistence type="predicted"/>
<organism evidence="1 2">
    <name type="scientific">Mucilaginibacter terrae</name>
    <dbReference type="NCBI Taxonomy" id="1955052"/>
    <lineage>
        <taxon>Bacteria</taxon>
        <taxon>Pseudomonadati</taxon>
        <taxon>Bacteroidota</taxon>
        <taxon>Sphingobacteriia</taxon>
        <taxon>Sphingobacteriales</taxon>
        <taxon>Sphingobacteriaceae</taxon>
        <taxon>Mucilaginibacter</taxon>
    </lineage>
</organism>
<keyword evidence="2" id="KW-1185">Reference proteome</keyword>
<comment type="caution">
    <text evidence="1">The sequence shown here is derived from an EMBL/GenBank/DDBJ whole genome shotgun (WGS) entry which is preliminary data.</text>
</comment>
<gene>
    <name evidence="1" type="ORF">QE417_002984</name>
</gene>
<accession>A0ABU3GY34</accession>